<evidence type="ECO:0000313" key="1">
    <source>
        <dbReference type="EMBL" id="GBM79671.1"/>
    </source>
</evidence>
<protein>
    <submittedName>
        <fullName evidence="1">Uncharacterized protein</fullName>
    </submittedName>
</protein>
<comment type="caution">
    <text evidence="1">The sequence shown here is derived from an EMBL/GenBank/DDBJ whole genome shotgun (WGS) entry which is preliminary data.</text>
</comment>
<keyword evidence="2" id="KW-1185">Reference proteome</keyword>
<dbReference type="EMBL" id="BGPR01002835">
    <property type="protein sequence ID" value="GBM79671.1"/>
    <property type="molecule type" value="Genomic_DNA"/>
</dbReference>
<sequence length="44" mass="4857">MVSHFLFPAPETDSFGTLGKNIFELLQLICFRGMKDVPDVPSSA</sequence>
<name>A0A4Y2IP90_ARAVE</name>
<organism evidence="1 2">
    <name type="scientific">Araneus ventricosus</name>
    <name type="common">Orbweaver spider</name>
    <name type="synonym">Epeira ventricosa</name>
    <dbReference type="NCBI Taxonomy" id="182803"/>
    <lineage>
        <taxon>Eukaryota</taxon>
        <taxon>Metazoa</taxon>
        <taxon>Ecdysozoa</taxon>
        <taxon>Arthropoda</taxon>
        <taxon>Chelicerata</taxon>
        <taxon>Arachnida</taxon>
        <taxon>Araneae</taxon>
        <taxon>Araneomorphae</taxon>
        <taxon>Entelegynae</taxon>
        <taxon>Araneoidea</taxon>
        <taxon>Araneidae</taxon>
        <taxon>Araneus</taxon>
    </lineage>
</organism>
<gene>
    <name evidence="1" type="ORF">AVEN_59164_1</name>
</gene>
<evidence type="ECO:0000313" key="2">
    <source>
        <dbReference type="Proteomes" id="UP000499080"/>
    </source>
</evidence>
<dbReference type="AlphaFoldDB" id="A0A4Y2IP90"/>
<accession>A0A4Y2IP90</accession>
<proteinExistence type="predicted"/>
<reference evidence="1 2" key="1">
    <citation type="journal article" date="2019" name="Sci. Rep.">
        <title>Orb-weaving spider Araneus ventricosus genome elucidates the spidroin gene catalogue.</title>
        <authorList>
            <person name="Kono N."/>
            <person name="Nakamura H."/>
            <person name="Ohtoshi R."/>
            <person name="Moran D.A.P."/>
            <person name="Shinohara A."/>
            <person name="Yoshida Y."/>
            <person name="Fujiwara M."/>
            <person name="Mori M."/>
            <person name="Tomita M."/>
            <person name="Arakawa K."/>
        </authorList>
    </citation>
    <scope>NUCLEOTIDE SEQUENCE [LARGE SCALE GENOMIC DNA]</scope>
</reference>
<feature type="non-terminal residue" evidence="1">
    <location>
        <position position="44"/>
    </location>
</feature>
<dbReference type="Proteomes" id="UP000499080">
    <property type="component" value="Unassembled WGS sequence"/>
</dbReference>